<reference evidence="2 3" key="1">
    <citation type="submission" date="2018-05" db="EMBL/GenBank/DDBJ databases">
        <title>Genomic Encyclopedia of Type Strains, Phase IV (KMG-IV): sequencing the most valuable type-strain genomes for metagenomic binning, comparative biology and taxonomic classification.</title>
        <authorList>
            <person name="Goeker M."/>
        </authorList>
    </citation>
    <scope>NUCLEOTIDE SEQUENCE [LARGE SCALE GENOMIC DNA]</scope>
    <source>
        <strain evidence="2 3">DSM 22999</strain>
    </source>
</reference>
<dbReference type="Pfam" id="PF14301">
    <property type="entry name" value="DUF4376"/>
    <property type="match status" value="1"/>
</dbReference>
<name>A0A2U0TAD4_9PAST</name>
<organism evidence="2 3">
    <name type="scientific">Alitibacter langaaensis DSM 22999</name>
    <dbReference type="NCBI Taxonomy" id="1122935"/>
    <lineage>
        <taxon>Bacteria</taxon>
        <taxon>Pseudomonadati</taxon>
        <taxon>Pseudomonadota</taxon>
        <taxon>Gammaproteobacteria</taxon>
        <taxon>Pasteurellales</taxon>
        <taxon>Pasteurellaceae</taxon>
        <taxon>Alitibacter</taxon>
    </lineage>
</organism>
<keyword evidence="3" id="KW-1185">Reference proteome</keyword>
<evidence type="ECO:0000313" key="3">
    <source>
        <dbReference type="Proteomes" id="UP000245909"/>
    </source>
</evidence>
<evidence type="ECO:0000313" key="2">
    <source>
        <dbReference type="EMBL" id="PVX40517.1"/>
    </source>
</evidence>
<dbReference type="EMBL" id="QENU01000003">
    <property type="protein sequence ID" value="PVX40517.1"/>
    <property type="molecule type" value="Genomic_DNA"/>
</dbReference>
<evidence type="ECO:0000259" key="1">
    <source>
        <dbReference type="Pfam" id="PF14301"/>
    </source>
</evidence>
<sequence>MIVYITDQENILIDSKTVDENYIPVDFEYIETPPKKREGYSIVMTETGWVYMEDNRHRIYYDATSGLPFQHLKLGAVPSSFATSPRPTPHHSWSGSKWVIDDDKKIELKAQQQAQVWECIKQKRYQNGRLGVYVKSVDKWFHTDDASRQQYTFMRTLPEFPPTQWKTMDNSFVTMTKELLNELSLAMLANEQADFANAEKHRLAMLEAENPQDYDYSTGWREVYHGE</sequence>
<comment type="caution">
    <text evidence="2">The sequence shown here is derived from an EMBL/GenBank/DDBJ whole genome shotgun (WGS) entry which is preliminary data.</text>
</comment>
<dbReference type="InterPro" id="IPR025484">
    <property type="entry name" value="DUF4376"/>
</dbReference>
<protein>
    <submittedName>
        <fullName evidence="2">Uncharacterized protein DUF4376</fullName>
    </submittedName>
</protein>
<feature type="domain" description="DUF4376" evidence="1">
    <location>
        <begin position="111"/>
        <end position="218"/>
    </location>
</feature>
<accession>A0A2U0TAD4</accession>
<proteinExistence type="predicted"/>
<dbReference type="AlphaFoldDB" id="A0A2U0TAD4"/>
<dbReference type="Proteomes" id="UP000245909">
    <property type="component" value="Unassembled WGS sequence"/>
</dbReference>
<gene>
    <name evidence="2" type="ORF">C8D76_10390</name>
</gene>